<accession>A0A9W6M0W9</accession>
<sequence>MALRHHLVTVAAFLVYPKREGGDVLATLTADPDELPSRIALESESDASVDLFALYDVSDAPRFVTYVFQRTVAAPRSARHRGVAA</sequence>
<name>A0A9W6M0W9_9MICO</name>
<proteinExistence type="predicted"/>
<dbReference type="AlphaFoldDB" id="A0A9W6M0W9"/>
<comment type="caution">
    <text evidence="1">The sequence shown here is derived from an EMBL/GenBank/DDBJ whole genome shotgun (WGS) entry which is preliminary data.</text>
</comment>
<protein>
    <submittedName>
        <fullName evidence="1">Uncharacterized protein</fullName>
    </submittedName>
</protein>
<evidence type="ECO:0000313" key="1">
    <source>
        <dbReference type="EMBL" id="GLJ77310.1"/>
    </source>
</evidence>
<dbReference type="Proteomes" id="UP001142372">
    <property type="component" value="Unassembled WGS sequence"/>
</dbReference>
<keyword evidence="2" id="KW-1185">Reference proteome</keyword>
<organism evidence="1 2">
    <name type="scientific">Leifsonia poae</name>
    <dbReference type="NCBI Taxonomy" id="110933"/>
    <lineage>
        <taxon>Bacteria</taxon>
        <taxon>Bacillati</taxon>
        <taxon>Actinomycetota</taxon>
        <taxon>Actinomycetes</taxon>
        <taxon>Micrococcales</taxon>
        <taxon>Microbacteriaceae</taxon>
        <taxon>Leifsonia</taxon>
    </lineage>
</organism>
<gene>
    <name evidence="1" type="ORF">GCM10017584_28840</name>
</gene>
<reference evidence="1" key="2">
    <citation type="submission" date="2023-01" db="EMBL/GenBank/DDBJ databases">
        <authorList>
            <person name="Sun Q."/>
            <person name="Evtushenko L."/>
        </authorList>
    </citation>
    <scope>NUCLEOTIDE SEQUENCE</scope>
    <source>
        <strain evidence="1">VKM Ac-1401</strain>
    </source>
</reference>
<dbReference type="EMBL" id="BSEN01000014">
    <property type="protein sequence ID" value="GLJ77310.1"/>
    <property type="molecule type" value="Genomic_DNA"/>
</dbReference>
<reference evidence="1" key="1">
    <citation type="journal article" date="2014" name="Int. J. Syst. Evol. Microbiol.">
        <title>Complete genome sequence of Corynebacterium casei LMG S-19264T (=DSM 44701T), isolated from a smear-ripened cheese.</title>
        <authorList>
            <consortium name="US DOE Joint Genome Institute (JGI-PGF)"/>
            <person name="Walter F."/>
            <person name="Albersmeier A."/>
            <person name="Kalinowski J."/>
            <person name="Ruckert C."/>
        </authorList>
    </citation>
    <scope>NUCLEOTIDE SEQUENCE</scope>
    <source>
        <strain evidence="1">VKM Ac-1401</strain>
    </source>
</reference>
<evidence type="ECO:0000313" key="2">
    <source>
        <dbReference type="Proteomes" id="UP001142372"/>
    </source>
</evidence>